<dbReference type="AlphaFoldDB" id="A0A5E4MPJ3"/>
<dbReference type="OrthoDB" id="6614843at2759"/>
<keyword evidence="2" id="KW-1185">Reference proteome</keyword>
<sequence>MFYNKRQRLPTSKSTLINHTKLPKVYGLVLIRKEYPSALYIHCSAHNLNLSVPYTSNIQGIRNTMEEMITWTDVDTSSKTNQLLLALKSSEFNVAFEKSRVGQFCLKTDPSAQLTTRLVERSPT</sequence>
<gene>
    <name evidence="1" type="ORF">CINCED_3A003085</name>
</gene>
<protein>
    <submittedName>
        <fullName evidence="1">Uncharacterized protein</fullName>
    </submittedName>
</protein>
<reference evidence="1 2" key="1">
    <citation type="submission" date="2019-08" db="EMBL/GenBank/DDBJ databases">
        <authorList>
            <person name="Alioto T."/>
            <person name="Alioto T."/>
            <person name="Gomez Garrido J."/>
        </authorList>
    </citation>
    <scope>NUCLEOTIDE SEQUENCE [LARGE SCALE GENOMIC DNA]</scope>
</reference>
<accession>A0A5E4MPJ3</accession>
<evidence type="ECO:0000313" key="2">
    <source>
        <dbReference type="Proteomes" id="UP000325440"/>
    </source>
</evidence>
<dbReference type="Proteomes" id="UP000325440">
    <property type="component" value="Unassembled WGS sequence"/>
</dbReference>
<evidence type="ECO:0000313" key="1">
    <source>
        <dbReference type="EMBL" id="VVC31755.1"/>
    </source>
</evidence>
<proteinExistence type="predicted"/>
<organism evidence="1 2">
    <name type="scientific">Cinara cedri</name>
    <dbReference type="NCBI Taxonomy" id="506608"/>
    <lineage>
        <taxon>Eukaryota</taxon>
        <taxon>Metazoa</taxon>
        <taxon>Ecdysozoa</taxon>
        <taxon>Arthropoda</taxon>
        <taxon>Hexapoda</taxon>
        <taxon>Insecta</taxon>
        <taxon>Pterygota</taxon>
        <taxon>Neoptera</taxon>
        <taxon>Paraneoptera</taxon>
        <taxon>Hemiptera</taxon>
        <taxon>Sternorrhyncha</taxon>
        <taxon>Aphidomorpha</taxon>
        <taxon>Aphidoidea</taxon>
        <taxon>Aphididae</taxon>
        <taxon>Lachninae</taxon>
        <taxon>Cinara</taxon>
    </lineage>
</organism>
<dbReference type="EMBL" id="CABPRJ010000951">
    <property type="protein sequence ID" value="VVC31755.1"/>
    <property type="molecule type" value="Genomic_DNA"/>
</dbReference>
<name>A0A5E4MPJ3_9HEMI</name>